<keyword evidence="8" id="KW-1185">Reference proteome</keyword>
<evidence type="ECO:0000256" key="2">
    <source>
        <dbReference type="ARBA" id="ARBA00022771"/>
    </source>
</evidence>
<dbReference type="InterPro" id="IPR011011">
    <property type="entry name" value="Znf_FYVE_PHD"/>
</dbReference>
<dbReference type="Gene3D" id="3.30.40.10">
    <property type="entry name" value="Zinc/RING finger domain, C3HC4 (zinc finger)"/>
    <property type="match status" value="1"/>
</dbReference>
<dbReference type="InterPro" id="IPR001841">
    <property type="entry name" value="Znf_RING"/>
</dbReference>
<sequence>MIVQGREYFKMPCENCAVQFSVFKRKRACSECERYYCSACLRRGGGTMCAPCRMLSTRPLSRQTIAHLKVKDLQCFLQRQNVSTRGCVEKEELLGLCVSHVNSSGYRRRGSRTGASPLTSTLKGITSNINDFLTSTFDLRYTNTYPAPPPPTRDSTVLLSTPGAAAGSPLRASSELELHRPESSATQRSDTASLQDEPLPHLDTPGTPQQVTSKQVELDQFKQASELETLNVKQLKELLTRNRVEYRGCVERKDLLERAKILWADHARYKDEIDNLPIEECCKICFAAPLECVLLECGHIAACTSCGKQLAECPICRQYVPMV</sequence>
<evidence type="ECO:0000313" key="8">
    <source>
        <dbReference type="Proteomes" id="UP000324832"/>
    </source>
</evidence>
<dbReference type="GO" id="GO:1902042">
    <property type="term" value="P:negative regulation of extrinsic apoptotic signaling pathway via death domain receptors"/>
    <property type="evidence" value="ECO:0007669"/>
    <property type="project" value="TreeGrafter"/>
</dbReference>
<evidence type="ECO:0000256" key="1">
    <source>
        <dbReference type="ARBA" id="ARBA00004202"/>
    </source>
</evidence>
<dbReference type="Pfam" id="PF23632">
    <property type="entry name" value="SAP_RNF34_RFFL"/>
    <property type="match status" value="1"/>
</dbReference>
<dbReference type="Pfam" id="PF13920">
    <property type="entry name" value="zf-C3HC4_3"/>
    <property type="match status" value="1"/>
</dbReference>
<dbReference type="Proteomes" id="UP000324832">
    <property type="component" value="Unassembled WGS sequence"/>
</dbReference>
<dbReference type="GO" id="GO:0005886">
    <property type="term" value="C:plasma membrane"/>
    <property type="evidence" value="ECO:0007669"/>
    <property type="project" value="UniProtKB-SubCell"/>
</dbReference>
<evidence type="ECO:0000256" key="4">
    <source>
        <dbReference type="PROSITE-ProRule" id="PRU00175"/>
    </source>
</evidence>
<dbReference type="GO" id="GO:0070936">
    <property type="term" value="P:protein K48-linked ubiquitination"/>
    <property type="evidence" value="ECO:0007669"/>
    <property type="project" value="TreeGrafter"/>
</dbReference>
<evidence type="ECO:0000313" key="7">
    <source>
        <dbReference type="EMBL" id="VVC98570.1"/>
    </source>
</evidence>
<dbReference type="GO" id="GO:0061630">
    <property type="term" value="F:ubiquitin protein ligase activity"/>
    <property type="evidence" value="ECO:0007669"/>
    <property type="project" value="TreeGrafter"/>
</dbReference>
<dbReference type="SUPFAM" id="SSF68906">
    <property type="entry name" value="SAP domain"/>
    <property type="match status" value="2"/>
</dbReference>
<comment type="subcellular location">
    <subcellularLocation>
        <location evidence="1">Cell membrane</location>
        <topology evidence="1">Peripheral membrane protein</topology>
    </subcellularLocation>
</comment>
<dbReference type="SUPFAM" id="SSF57903">
    <property type="entry name" value="FYVE/PHD zinc finger"/>
    <property type="match status" value="1"/>
</dbReference>
<feature type="compositionally biased region" description="Polar residues" evidence="5">
    <location>
        <begin position="183"/>
        <end position="194"/>
    </location>
</feature>
<dbReference type="CDD" id="cd15750">
    <property type="entry name" value="FYVE_CARP"/>
    <property type="match status" value="1"/>
</dbReference>
<evidence type="ECO:0000256" key="3">
    <source>
        <dbReference type="ARBA" id="ARBA00022833"/>
    </source>
</evidence>
<accession>A0A5E4QJX3</accession>
<gene>
    <name evidence="7" type="ORF">LSINAPIS_LOCUS9623</name>
</gene>
<organism evidence="7 8">
    <name type="scientific">Leptidea sinapis</name>
    <dbReference type="NCBI Taxonomy" id="189913"/>
    <lineage>
        <taxon>Eukaryota</taxon>
        <taxon>Metazoa</taxon>
        <taxon>Ecdysozoa</taxon>
        <taxon>Arthropoda</taxon>
        <taxon>Hexapoda</taxon>
        <taxon>Insecta</taxon>
        <taxon>Pterygota</taxon>
        <taxon>Neoptera</taxon>
        <taxon>Endopterygota</taxon>
        <taxon>Lepidoptera</taxon>
        <taxon>Glossata</taxon>
        <taxon>Ditrysia</taxon>
        <taxon>Papilionoidea</taxon>
        <taxon>Pieridae</taxon>
        <taxon>Dismorphiinae</taxon>
        <taxon>Leptidea</taxon>
    </lineage>
</organism>
<dbReference type="InterPro" id="IPR036361">
    <property type="entry name" value="SAP_dom_sf"/>
</dbReference>
<dbReference type="AlphaFoldDB" id="A0A5E4QJX3"/>
<name>A0A5E4QJX3_9NEOP</name>
<proteinExistence type="predicted"/>
<dbReference type="PANTHER" id="PTHR14879">
    <property type="entry name" value="CASPASE REGULATOR, RING FINGER DOMAIN-CONTAINING"/>
    <property type="match status" value="1"/>
</dbReference>
<dbReference type="SMART" id="SM00184">
    <property type="entry name" value="RING"/>
    <property type="match status" value="2"/>
</dbReference>
<feature type="domain" description="RING-type" evidence="6">
    <location>
        <begin position="282"/>
        <end position="317"/>
    </location>
</feature>
<dbReference type="InterPro" id="IPR013083">
    <property type="entry name" value="Znf_RING/FYVE/PHD"/>
</dbReference>
<reference evidence="7 8" key="1">
    <citation type="submission" date="2017-07" db="EMBL/GenBank/DDBJ databases">
        <authorList>
            <person name="Talla V."/>
            <person name="Backstrom N."/>
        </authorList>
    </citation>
    <scope>NUCLEOTIDE SEQUENCE [LARGE SCALE GENOMIC DNA]</scope>
</reference>
<keyword evidence="2 4" id="KW-0479">Metal-binding</keyword>
<dbReference type="Gene3D" id="1.10.720.140">
    <property type="match status" value="1"/>
</dbReference>
<protein>
    <recommendedName>
        <fullName evidence="6">RING-type domain-containing protein</fullName>
    </recommendedName>
</protein>
<dbReference type="Gene3D" id="1.10.720.30">
    <property type="entry name" value="SAP domain"/>
    <property type="match status" value="1"/>
</dbReference>
<keyword evidence="3" id="KW-0862">Zinc</keyword>
<feature type="region of interest" description="Disordered" evidence="5">
    <location>
        <begin position="143"/>
        <end position="213"/>
    </location>
</feature>
<dbReference type="PANTHER" id="PTHR14879:SF15">
    <property type="entry name" value="E3 UBIQUITIN-PROTEIN LIGASE RIFIFYLIN-LIKE PROTEIN"/>
    <property type="match status" value="1"/>
</dbReference>
<dbReference type="Pfam" id="PF22968">
    <property type="entry name" value="RNF34L-like_3rd"/>
    <property type="match status" value="1"/>
</dbReference>
<dbReference type="GO" id="GO:0043161">
    <property type="term" value="P:proteasome-mediated ubiquitin-dependent protein catabolic process"/>
    <property type="evidence" value="ECO:0007669"/>
    <property type="project" value="TreeGrafter"/>
</dbReference>
<dbReference type="GO" id="GO:0005737">
    <property type="term" value="C:cytoplasm"/>
    <property type="evidence" value="ECO:0007669"/>
    <property type="project" value="TreeGrafter"/>
</dbReference>
<keyword evidence="2 4" id="KW-0863">Zinc-finger</keyword>
<dbReference type="GO" id="GO:0008270">
    <property type="term" value="F:zinc ion binding"/>
    <property type="evidence" value="ECO:0007669"/>
    <property type="project" value="UniProtKB-KW"/>
</dbReference>
<dbReference type="SUPFAM" id="SSF57850">
    <property type="entry name" value="RING/U-box"/>
    <property type="match status" value="1"/>
</dbReference>
<evidence type="ECO:0000259" key="6">
    <source>
        <dbReference type="PROSITE" id="PS50089"/>
    </source>
</evidence>
<dbReference type="EMBL" id="FZQP02003667">
    <property type="protein sequence ID" value="VVC98570.1"/>
    <property type="molecule type" value="Genomic_DNA"/>
</dbReference>
<evidence type="ECO:0000256" key="5">
    <source>
        <dbReference type="SAM" id="MobiDB-lite"/>
    </source>
</evidence>
<dbReference type="PROSITE" id="PS50089">
    <property type="entry name" value="ZF_RING_2"/>
    <property type="match status" value="1"/>
</dbReference>
<dbReference type="InterPro" id="IPR057299">
    <property type="entry name" value="RNF34_RFFL_SAP"/>
</dbReference>
<dbReference type="InterPro" id="IPR055111">
    <property type="entry name" value="RNF34_RFFL_HeH"/>
</dbReference>
<dbReference type="InterPro" id="IPR051728">
    <property type="entry name" value="RING-FYVE_E3_ubiquitin-ligase"/>
</dbReference>